<keyword evidence="3" id="KW-1185">Reference proteome</keyword>
<evidence type="ECO:0000313" key="2">
    <source>
        <dbReference type="EMBL" id="MBR0798104.1"/>
    </source>
</evidence>
<feature type="chain" id="PRO_5045364037" description="Ig-like domain-containing protein" evidence="1">
    <location>
        <begin position="36"/>
        <end position="431"/>
    </location>
</feature>
<dbReference type="EMBL" id="JAFCJH010000023">
    <property type="protein sequence ID" value="MBR0798104.1"/>
    <property type="molecule type" value="Genomic_DNA"/>
</dbReference>
<accession>A0ABS5FMW0</accession>
<keyword evidence="1" id="KW-0732">Signal</keyword>
<name>A0ABS5FMW0_9BRAD</name>
<protein>
    <recommendedName>
        <fullName evidence="4">Ig-like domain-containing protein</fullName>
    </recommendedName>
</protein>
<dbReference type="RefSeq" id="WP_212493585.1">
    <property type="nucleotide sequence ID" value="NZ_JAFCJH010000023.1"/>
</dbReference>
<dbReference type="Proteomes" id="UP001315278">
    <property type="component" value="Unassembled WGS sequence"/>
</dbReference>
<feature type="signal peptide" evidence="1">
    <location>
        <begin position="1"/>
        <end position="35"/>
    </location>
</feature>
<sequence>MDKRYLKVTGMTKATVAILGTIAGVTMIGASPANAWTDDNGAGASSCTDPVVNDAGTVAGTCEVNNARRGFVKLPTGSSTFLAGLPSEQGGVPCIVAGLSNAAAGSEIIPGACADQDFVMQGVYWNSSTPTTAPTLLKPLSLLGLLADVQTVVTAFNTPGTIVGVSIGAQGSTSGQGNKTPVSWSSSGAPTQLAAPLGSMNNGCVPADVNDASTPSIIGNCADAGTGGGSKAVLWQGTGAAYSVLPVPSGADYCTVSKINLSGQILGQCNYGTDTYRAAVWGPGGTAPLVLLTVASGSALRTAGVDISDSGIVACNYLAGGASAGFSEPCVWNPANGNTNATLITLPGGATTAATNVWIANNGTIVGDYKTAAGVVHPYHVPSGSTTAVDDGTPGSGPNTVATWISKGGLFEVVTSEDATGHWHDEVQSLR</sequence>
<reference evidence="3" key="1">
    <citation type="journal article" date="2021" name="ISME J.">
        <title>Evolutionary origin and ecological implication of a unique nif island in free-living Bradyrhizobium lineages.</title>
        <authorList>
            <person name="Tao J."/>
        </authorList>
    </citation>
    <scope>NUCLEOTIDE SEQUENCE [LARGE SCALE GENOMIC DNA]</scope>
    <source>
        <strain evidence="3">SZCCT0434</strain>
    </source>
</reference>
<evidence type="ECO:0008006" key="4">
    <source>
        <dbReference type="Google" id="ProtNLM"/>
    </source>
</evidence>
<organism evidence="2 3">
    <name type="scientific">Bradyrhizobium jicamae</name>
    <dbReference type="NCBI Taxonomy" id="280332"/>
    <lineage>
        <taxon>Bacteria</taxon>
        <taxon>Pseudomonadati</taxon>
        <taxon>Pseudomonadota</taxon>
        <taxon>Alphaproteobacteria</taxon>
        <taxon>Hyphomicrobiales</taxon>
        <taxon>Nitrobacteraceae</taxon>
        <taxon>Bradyrhizobium</taxon>
    </lineage>
</organism>
<gene>
    <name evidence="2" type="ORF">JQ615_22180</name>
</gene>
<comment type="caution">
    <text evidence="2">The sequence shown here is derived from an EMBL/GenBank/DDBJ whole genome shotgun (WGS) entry which is preliminary data.</text>
</comment>
<proteinExistence type="predicted"/>
<evidence type="ECO:0000313" key="3">
    <source>
        <dbReference type="Proteomes" id="UP001315278"/>
    </source>
</evidence>
<evidence type="ECO:0000256" key="1">
    <source>
        <dbReference type="SAM" id="SignalP"/>
    </source>
</evidence>